<feature type="domain" description="TonB-dependent receptor-like beta-barrel" evidence="6">
    <location>
        <begin position="385"/>
        <end position="947"/>
    </location>
</feature>
<dbReference type="InterPro" id="IPR012910">
    <property type="entry name" value="Plug_dom"/>
</dbReference>
<keyword evidence="8" id="KW-0675">Receptor</keyword>
<comment type="subcellular location">
    <subcellularLocation>
        <location evidence="1 4">Cell outer membrane</location>
    </subcellularLocation>
</comment>
<dbReference type="InterPro" id="IPR036942">
    <property type="entry name" value="Beta-barrel_TonB_sf"/>
</dbReference>
<dbReference type="EMBL" id="BNAO01000003">
    <property type="protein sequence ID" value="GHG66867.1"/>
    <property type="molecule type" value="Genomic_DNA"/>
</dbReference>
<dbReference type="Gene3D" id="2.40.170.20">
    <property type="entry name" value="TonB-dependent receptor, beta-barrel domain"/>
    <property type="match status" value="1"/>
</dbReference>
<accession>A0ABQ3KWW0</accession>
<dbReference type="PANTHER" id="PTHR47234:SF2">
    <property type="entry name" value="TONB-DEPENDENT RECEPTOR"/>
    <property type="match status" value="1"/>
</dbReference>
<reference evidence="9" key="1">
    <citation type="journal article" date="2019" name="Int. J. Syst. Evol. Microbiol.">
        <title>The Global Catalogue of Microorganisms (GCM) 10K type strain sequencing project: providing services to taxonomists for standard genome sequencing and annotation.</title>
        <authorList>
            <consortium name="The Broad Institute Genomics Platform"/>
            <consortium name="The Broad Institute Genome Sequencing Center for Infectious Disease"/>
            <person name="Wu L."/>
            <person name="Ma J."/>
        </authorList>
    </citation>
    <scope>NUCLEOTIDE SEQUENCE [LARGE SCALE GENOMIC DNA]</scope>
    <source>
        <strain evidence="9">CGMCC 1.7003</strain>
    </source>
</reference>
<evidence type="ECO:0000313" key="9">
    <source>
        <dbReference type="Proteomes" id="UP000659697"/>
    </source>
</evidence>
<organism evidence="8 9">
    <name type="scientific">Alishewanella longhuensis</name>
    <dbReference type="NCBI Taxonomy" id="1091037"/>
    <lineage>
        <taxon>Bacteria</taxon>
        <taxon>Pseudomonadati</taxon>
        <taxon>Pseudomonadota</taxon>
        <taxon>Gammaproteobacteria</taxon>
        <taxon>Alteromonadales</taxon>
        <taxon>Alteromonadaceae</taxon>
        <taxon>Alishewanella</taxon>
    </lineage>
</organism>
<dbReference type="InterPro" id="IPR000531">
    <property type="entry name" value="Beta-barrel_TonB"/>
</dbReference>
<comment type="caution">
    <text evidence="8">The sequence shown here is derived from an EMBL/GenBank/DDBJ whole genome shotgun (WGS) entry which is preliminary data.</text>
</comment>
<keyword evidence="4" id="KW-0798">TonB box</keyword>
<evidence type="ECO:0000259" key="7">
    <source>
        <dbReference type="Pfam" id="PF07715"/>
    </source>
</evidence>
<dbReference type="PANTHER" id="PTHR47234">
    <property type="match status" value="1"/>
</dbReference>
<comment type="similarity">
    <text evidence="4">Belongs to the TonB-dependent receptor family.</text>
</comment>
<feature type="chain" id="PRO_5045161836" evidence="5">
    <location>
        <begin position="31"/>
        <end position="989"/>
    </location>
</feature>
<protein>
    <submittedName>
        <fullName evidence="8">TonB-dependent receptor</fullName>
    </submittedName>
</protein>
<keyword evidence="3" id="KW-0998">Cell outer membrane</keyword>
<feature type="domain" description="TonB-dependent receptor plug" evidence="7">
    <location>
        <begin position="59"/>
        <end position="178"/>
    </location>
</feature>
<dbReference type="Proteomes" id="UP000659697">
    <property type="component" value="Unassembled WGS sequence"/>
</dbReference>
<evidence type="ECO:0000256" key="4">
    <source>
        <dbReference type="RuleBase" id="RU003357"/>
    </source>
</evidence>
<keyword evidence="9" id="KW-1185">Reference proteome</keyword>
<keyword evidence="2 4" id="KW-0472">Membrane</keyword>
<keyword evidence="5" id="KW-0732">Signal</keyword>
<evidence type="ECO:0000313" key="8">
    <source>
        <dbReference type="EMBL" id="GHG66867.1"/>
    </source>
</evidence>
<dbReference type="Gene3D" id="2.170.130.10">
    <property type="entry name" value="TonB-dependent receptor, plug domain"/>
    <property type="match status" value="1"/>
</dbReference>
<dbReference type="RefSeq" id="WP_189431899.1">
    <property type="nucleotide sequence ID" value="NZ_BNAO01000003.1"/>
</dbReference>
<proteinExistence type="inferred from homology"/>
<sequence>MKTTFPLSRKNPLALAVSCVLAGSLFNVSAQEVDETEKVEEKAERIQVIGSRIRTDGLDQATPVEIINASVAASQGINNLGELLRNSTVAAGSNQITAAASTAFVTEGGVGSESISLRGLGANRTLVLLNGRRAGPAGTRGQVASFDPNVLPLSAIDRIEILKDGASSLYGSDAVAGVINIITKKGDESTLNFNTSQPTENGGENYQLNGTYGQTFGRGSFRLVGDYKVQKELAQGQRSFFNCAERYIFNPTTGERADPIDPRTGKYHCNDLLWGHVWLYDYQGAGGNVPVGSKAQFDYDGNLGQFIPGFAVDPNDPDFMVTPPGWFPVAYDRLSDSVTNADHPFQDLETLIPKNELVTLYAQGDYELTDNTSVYGEVLLNRRTTTSNGYRQFWSYKYNEDFFGGDPLSAGWTGAQWLSPTAITDHSGDKITVDYRRFVVGLTGDIGDWYWDLAYQNSYSSGDYKTKLIYDDAISPYNFASGSCVGTNTPVRGVPCIDVPWLDPQFLAGNISPQVRAFLFGEQTGNTVYKQNSIEGFISGDLFELPAGNVGSAFGFQMQEDSINDVPGPETLNGNAWGQTSAGITAGKHNSKAVFSELQIPLIRSMPLIESLDLTVSGRWTDVSSYGSDSTYKAGLNWNIANGFRVRASRGTSFRSPALFELYLNNQTSFVAQRNIDPCINWGPGLAAGTTSEKVANNCAADGIPANFGGGAITATVTTGGGAGQLGAETSVSETVGLVWLPDFTDHRFSASVDYFDIQITGEVTSLTAGQIVGNCYNSETFATEPLCSQFERDPTDLRITDVRGGYLNIATQVNRGLDFTVNYGTDTPIGRFSATYQHTRQLEASRQLFATSDPIDRTGEFGSPKDVGNLMVGLTYEDWTFNWNARYVGSVSNYERYGQGTYRDTGSYRGDPVKLVLHSDAVIYHAFSVTKEFTTTGLDVTFGVANAFDKEPPKVSAIGGVTRLGTSAFYSQYDWLGRRMFMNVSYSF</sequence>
<feature type="signal peptide" evidence="5">
    <location>
        <begin position="1"/>
        <end position="30"/>
    </location>
</feature>
<evidence type="ECO:0000256" key="5">
    <source>
        <dbReference type="SAM" id="SignalP"/>
    </source>
</evidence>
<evidence type="ECO:0000256" key="3">
    <source>
        <dbReference type="ARBA" id="ARBA00023237"/>
    </source>
</evidence>
<evidence type="ECO:0000259" key="6">
    <source>
        <dbReference type="Pfam" id="PF00593"/>
    </source>
</evidence>
<dbReference type="SUPFAM" id="SSF56935">
    <property type="entry name" value="Porins"/>
    <property type="match status" value="1"/>
</dbReference>
<evidence type="ECO:0000256" key="1">
    <source>
        <dbReference type="ARBA" id="ARBA00004442"/>
    </source>
</evidence>
<evidence type="ECO:0000256" key="2">
    <source>
        <dbReference type="ARBA" id="ARBA00023136"/>
    </source>
</evidence>
<dbReference type="Pfam" id="PF07715">
    <property type="entry name" value="Plug"/>
    <property type="match status" value="1"/>
</dbReference>
<gene>
    <name evidence="8" type="ORF">GCM10010919_15070</name>
</gene>
<dbReference type="InterPro" id="IPR037066">
    <property type="entry name" value="Plug_dom_sf"/>
</dbReference>
<name>A0ABQ3KWW0_9ALTE</name>
<dbReference type="Pfam" id="PF00593">
    <property type="entry name" value="TonB_dep_Rec_b-barrel"/>
    <property type="match status" value="1"/>
</dbReference>